<dbReference type="InterPro" id="IPR014919">
    <property type="entry name" value="XisH"/>
</dbReference>
<gene>
    <name evidence="1" type="ORF">H6G03_31610</name>
</gene>
<dbReference type="InterPro" id="IPR011335">
    <property type="entry name" value="Restrct_endonuc-II-like"/>
</dbReference>
<dbReference type="Gene3D" id="3.40.1350.10">
    <property type="match status" value="1"/>
</dbReference>
<dbReference type="GO" id="GO:0003676">
    <property type="term" value="F:nucleic acid binding"/>
    <property type="evidence" value="ECO:0007669"/>
    <property type="project" value="InterPro"/>
</dbReference>
<organism evidence="1 2">
    <name type="scientific">Aerosakkonema funiforme FACHB-1375</name>
    <dbReference type="NCBI Taxonomy" id="2949571"/>
    <lineage>
        <taxon>Bacteria</taxon>
        <taxon>Bacillati</taxon>
        <taxon>Cyanobacteriota</taxon>
        <taxon>Cyanophyceae</taxon>
        <taxon>Oscillatoriophycideae</taxon>
        <taxon>Aerosakkonematales</taxon>
        <taxon>Aerosakkonemataceae</taxon>
        <taxon>Aerosakkonema</taxon>
    </lineage>
</organism>
<proteinExistence type="predicted"/>
<protein>
    <submittedName>
        <fullName evidence="1">XisH family protein</fullName>
    </submittedName>
</protein>
<dbReference type="EMBL" id="JACJPW010000128">
    <property type="protein sequence ID" value="MBD2185564.1"/>
    <property type="molecule type" value="Genomic_DNA"/>
</dbReference>
<dbReference type="SUPFAM" id="SSF52980">
    <property type="entry name" value="Restriction endonuclease-like"/>
    <property type="match status" value="1"/>
</dbReference>
<sequence>MSAKDLFHEAVKRGLEKEQWIITDDPLELEWEEVKVKIDLAAERLLAAKRGEEKIAVEIKSFIGTSAISDFHTALGQFLNYRVMLEAKEPDRQLYLAIPLETYDTFFQSQFAQTVKQRYQLKLIVYEPINEEILQWIN</sequence>
<evidence type="ECO:0000313" key="1">
    <source>
        <dbReference type="EMBL" id="MBD2185564.1"/>
    </source>
</evidence>
<dbReference type="CDD" id="cd22366">
    <property type="entry name" value="XisH-like"/>
    <property type="match status" value="1"/>
</dbReference>
<evidence type="ECO:0000313" key="2">
    <source>
        <dbReference type="Proteomes" id="UP000641646"/>
    </source>
</evidence>
<name>A0A926VN65_9CYAN</name>
<reference evidence="1" key="1">
    <citation type="journal article" date="2015" name="ISME J.">
        <title>Draft Genome Sequence of Streptomyces incarnatus NRRL8089, which Produces the Nucleoside Antibiotic Sinefungin.</title>
        <authorList>
            <person name="Oshima K."/>
            <person name="Hattori M."/>
            <person name="Shimizu H."/>
            <person name="Fukuda K."/>
            <person name="Nemoto M."/>
            <person name="Inagaki K."/>
            <person name="Tamura T."/>
        </authorList>
    </citation>
    <scope>NUCLEOTIDE SEQUENCE</scope>
    <source>
        <strain evidence="1">FACHB-1375</strain>
    </source>
</reference>
<reference evidence="1" key="2">
    <citation type="submission" date="2020-08" db="EMBL/GenBank/DDBJ databases">
        <authorList>
            <person name="Chen M."/>
            <person name="Teng W."/>
            <person name="Zhao L."/>
            <person name="Hu C."/>
            <person name="Zhou Y."/>
            <person name="Han B."/>
            <person name="Song L."/>
            <person name="Shu W."/>
        </authorList>
    </citation>
    <scope>NUCLEOTIDE SEQUENCE</scope>
    <source>
        <strain evidence="1">FACHB-1375</strain>
    </source>
</reference>
<accession>A0A926VN65</accession>
<dbReference type="InterPro" id="IPR011856">
    <property type="entry name" value="tRNA_endonuc-like_dom_sf"/>
</dbReference>
<comment type="caution">
    <text evidence="1">The sequence shown here is derived from an EMBL/GenBank/DDBJ whole genome shotgun (WGS) entry which is preliminary data.</text>
</comment>
<dbReference type="RefSeq" id="WP_190473999.1">
    <property type="nucleotide sequence ID" value="NZ_JACJPW010000128.1"/>
</dbReference>
<dbReference type="Proteomes" id="UP000641646">
    <property type="component" value="Unassembled WGS sequence"/>
</dbReference>
<dbReference type="AlphaFoldDB" id="A0A926VN65"/>
<dbReference type="Pfam" id="PF08814">
    <property type="entry name" value="XisH"/>
    <property type="match status" value="1"/>
</dbReference>
<keyword evidence="2" id="KW-1185">Reference proteome</keyword>